<protein>
    <submittedName>
        <fullName evidence="2">Uncharacterized protein</fullName>
    </submittedName>
</protein>
<dbReference type="EMBL" id="CP001958">
    <property type="protein sequence ID" value="ADG98570.1"/>
    <property type="molecule type" value="Genomic_DNA"/>
</dbReference>
<organism evidence="2 3">
    <name type="scientific">Segniliparus rotundus (strain ATCC BAA-972 / CDC 1076 / CIP 108378 / DSM 44985 / JCM 13578)</name>
    <dbReference type="NCBI Taxonomy" id="640132"/>
    <lineage>
        <taxon>Bacteria</taxon>
        <taxon>Bacillati</taxon>
        <taxon>Actinomycetota</taxon>
        <taxon>Actinomycetes</taxon>
        <taxon>Mycobacteriales</taxon>
        <taxon>Segniliparaceae</taxon>
        <taxon>Segniliparus</taxon>
    </lineage>
</organism>
<evidence type="ECO:0000256" key="1">
    <source>
        <dbReference type="SAM" id="MobiDB-lite"/>
    </source>
</evidence>
<evidence type="ECO:0000313" key="2">
    <source>
        <dbReference type="EMBL" id="ADG98570.1"/>
    </source>
</evidence>
<feature type="region of interest" description="Disordered" evidence="1">
    <location>
        <begin position="1"/>
        <end position="21"/>
    </location>
</feature>
<reference evidence="2 3" key="1">
    <citation type="journal article" date="2010" name="Stand. Genomic Sci.">
        <title>Complete genome sequence of Segniliparus rotundus type strain (CDC 1076).</title>
        <authorList>
            <person name="Sikorski J."/>
            <person name="Lapidus A."/>
            <person name="Copeland A."/>
            <person name="Misra M."/>
            <person name="Glavina Del Rio T."/>
            <person name="Nolan M."/>
            <person name="Lucas S."/>
            <person name="Chen F."/>
            <person name="Tice H."/>
            <person name="Cheng J.F."/>
            <person name="Jando M."/>
            <person name="Schneider S."/>
            <person name="Bruce D."/>
            <person name="Goodwin L."/>
            <person name="Pitluck S."/>
            <person name="Liolios K."/>
            <person name="Mikhailova N."/>
            <person name="Pati A."/>
            <person name="Ivanova N."/>
            <person name="Mavromatis K."/>
            <person name="Chen A."/>
            <person name="Palaniappan K."/>
            <person name="Chertkov O."/>
            <person name="Land M."/>
            <person name="Hauser L."/>
            <person name="Chang Y.J."/>
            <person name="Jeffries C.D."/>
            <person name="Brettin T."/>
            <person name="Detter J.C."/>
            <person name="Han C."/>
            <person name="Rohde M."/>
            <person name="Goker M."/>
            <person name="Bristow J."/>
            <person name="Eisen J.A."/>
            <person name="Markowitz V."/>
            <person name="Hugenholtz P."/>
            <person name="Kyrpides N.C."/>
            <person name="Klenk H.P."/>
        </authorList>
    </citation>
    <scope>NUCLEOTIDE SEQUENCE [LARGE SCALE GENOMIC DNA]</scope>
    <source>
        <strain evidence="3">ATCC BAA-972 / CDC 1076 / CIP 108378 / DSM 44985 / JCM 13578</strain>
    </source>
</reference>
<name>D6Z9E0_SEGRD</name>
<evidence type="ECO:0000313" key="3">
    <source>
        <dbReference type="Proteomes" id="UP000002247"/>
    </source>
</evidence>
<dbReference type="HOGENOM" id="CLU_2865309_0_0_11"/>
<proteinExistence type="predicted"/>
<dbReference type="AlphaFoldDB" id="D6Z9E0"/>
<gene>
    <name evidence="2" type="ordered locus">Srot_2116</name>
</gene>
<accession>D6Z9E0</accession>
<keyword evidence="3" id="KW-1185">Reference proteome</keyword>
<dbReference type="KEGG" id="srt:Srot_2116"/>
<dbReference type="Proteomes" id="UP000002247">
    <property type="component" value="Chromosome"/>
</dbReference>
<sequence length="64" mass="7483">MTLPSTRPGAATDIDAPSAEELRRRVKQLSKEHREVLARMPRRIRIYMQCDLSTVFRTVMPRSR</sequence>